<dbReference type="PaxDb" id="243159-AFE_0410"/>
<reference evidence="1 2" key="1">
    <citation type="journal article" date="2008" name="BMC Genomics">
        <title>Acidithiobacillus ferrooxidans metabolism: from genome sequence to industrial applications.</title>
        <authorList>
            <person name="Valdes J."/>
            <person name="Pedroso I."/>
            <person name="Quatrini R."/>
            <person name="Dodson R.J."/>
            <person name="Tettelin H."/>
            <person name="Blake R.II."/>
            <person name="Eisen J.A."/>
            <person name="Holmes D.S."/>
        </authorList>
    </citation>
    <scope>NUCLEOTIDE SEQUENCE [LARGE SCALE GENOMIC DNA]</scope>
    <source>
        <strain evidence="2">ATCC 23270 / DSM 14882 / CIP 104768 / NCIMB 8455</strain>
    </source>
</reference>
<keyword evidence="2" id="KW-1185">Reference proteome</keyword>
<evidence type="ECO:0000313" key="1">
    <source>
        <dbReference type="EMBL" id="ACK78921.1"/>
    </source>
</evidence>
<dbReference type="EMBL" id="CP001219">
    <property type="protein sequence ID" value="ACK78921.1"/>
    <property type="molecule type" value="Genomic_DNA"/>
</dbReference>
<dbReference type="STRING" id="243159.AFE_0410"/>
<proteinExistence type="predicted"/>
<protein>
    <submittedName>
        <fullName evidence="1">Uncharacterized protein</fullName>
    </submittedName>
</protein>
<sequence length="52" mass="5690">MCGNRCRNVLIYRDIILSGVLPADLPGTTTRFTKQRRADGDMRIGGCDAHPG</sequence>
<evidence type="ECO:0000313" key="2">
    <source>
        <dbReference type="Proteomes" id="UP000001362"/>
    </source>
</evidence>
<gene>
    <name evidence="1" type="ordered locus">AFE_0410</name>
</gene>
<dbReference type="AlphaFoldDB" id="B7J4F3"/>
<dbReference type="Proteomes" id="UP000001362">
    <property type="component" value="Chromosome"/>
</dbReference>
<accession>B7J4F3</accession>
<name>B7J4F3_ACIF2</name>
<organism evidence="1 2">
    <name type="scientific">Acidithiobacillus ferrooxidans (strain ATCC 23270 / DSM 14882 / CIP 104768 / NCIMB 8455)</name>
    <name type="common">Ferrobacillus ferrooxidans (strain ATCC 23270)</name>
    <dbReference type="NCBI Taxonomy" id="243159"/>
    <lineage>
        <taxon>Bacteria</taxon>
        <taxon>Pseudomonadati</taxon>
        <taxon>Pseudomonadota</taxon>
        <taxon>Acidithiobacillia</taxon>
        <taxon>Acidithiobacillales</taxon>
        <taxon>Acidithiobacillaceae</taxon>
        <taxon>Acidithiobacillus</taxon>
    </lineage>
</organism>
<dbReference type="KEGG" id="afr:AFE_0410"/>
<dbReference type="HOGENOM" id="CLU_3075691_0_0_6"/>